<dbReference type="Gene3D" id="3.40.50.1820">
    <property type="entry name" value="alpha/beta hydrolase"/>
    <property type="match status" value="1"/>
</dbReference>
<feature type="domain" description="Carrier" evidence="1">
    <location>
        <begin position="1"/>
        <end position="39"/>
    </location>
</feature>
<dbReference type="Gene3D" id="1.10.1200.10">
    <property type="entry name" value="ACP-like"/>
    <property type="match status" value="1"/>
</dbReference>
<evidence type="ECO:0000313" key="2">
    <source>
        <dbReference type="EMBL" id="BAH68397.1"/>
    </source>
</evidence>
<dbReference type="InterPro" id="IPR001031">
    <property type="entry name" value="Thioesterase"/>
</dbReference>
<sequence>ATVELRNRITETLGVRLPTTALFEHSTPAALGRRLLTELPPATGPERGDDTPEAQESPGALVGLLEEACAEGRFGAFLDFLMTASEFRPSFDAGRAAELAPKPLILASGERTPSIVCFPSMLAVSGPHQYAKLAAGFRAKRPLTVLPEPGFSAGEPLPATVGAVVEAQALAVRRAVGDAPYVLLGHSSGGMVAHAVASGLEAEGTGPAAVVLIDAVLFGDESIGGLGQGLADGMLARGRSDAPMSDDRLVAMGGYVRLFQSWRPEELAAPTLVLRAAEPMPGTAADSVRHSSWPLAHTSLDTAG</sequence>
<dbReference type="EMBL" id="AB432360">
    <property type="protein sequence ID" value="BAH68397.1"/>
    <property type="molecule type" value="Genomic_DNA"/>
</dbReference>
<reference evidence="2" key="1">
    <citation type="submission" date="2008-03" db="EMBL/GenBank/DDBJ databases">
        <title>Sequencing analysis of thioesterase domains in type-I polyketide synthase genes.</title>
        <authorList>
            <person name="Komaki H."/>
            <person name="Suemoto T."/>
            <person name="Nakashima T."/>
            <person name="Harayama S."/>
        </authorList>
    </citation>
    <scope>NUCLEOTIDE SEQUENCE</scope>
    <source>
        <strain evidence="2">NBRC 100782</strain>
    </source>
</reference>
<accession>C4TDR1</accession>
<dbReference type="Pfam" id="PF00550">
    <property type="entry name" value="PP-binding"/>
    <property type="match status" value="1"/>
</dbReference>
<feature type="non-terminal residue" evidence="2">
    <location>
        <position position="304"/>
    </location>
</feature>
<evidence type="ECO:0000259" key="1">
    <source>
        <dbReference type="PROSITE" id="PS50075"/>
    </source>
</evidence>
<dbReference type="SMART" id="SM00824">
    <property type="entry name" value="PKS_TE"/>
    <property type="match status" value="1"/>
</dbReference>
<dbReference type="InterPro" id="IPR020802">
    <property type="entry name" value="TesA-like"/>
</dbReference>
<name>C4TDR1_9ACTN</name>
<dbReference type="Pfam" id="PF00975">
    <property type="entry name" value="Thioesterase"/>
    <property type="match status" value="1"/>
</dbReference>
<proteinExistence type="predicted"/>
<dbReference type="PROSITE" id="PS50075">
    <property type="entry name" value="CARRIER"/>
    <property type="match status" value="1"/>
</dbReference>
<feature type="non-terminal residue" evidence="2">
    <location>
        <position position="1"/>
    </location>
</feature>
<dbReference type="InterPro" id="IPR036736">
    <property type="entry name" value="ACP-like_sf"/>
</dbReference>
<dbReference type="SUPFAM" id="SSF53474">
    <property type="entry name" value="alpha/beta-Hydrolases"/>
    <property type="match status" value="1"/>
</dbReference>
<dbReference type="InterPro" id="IPR009081">
    <property type="entry name" value="PP-bd_ACP"/>
</dbReference>
<dbReference type="AlphaFoldDB" id="C4TDR1"/>
<organism evidence="2">
    <name type="scientific">Actinacidiphila yeochonensis</name>
    <dbReference type="NCBI Taxonomy" id="89050"/>
    <lineage>
        <taxon>Bacteria</taxon>
        <taxon>Bacillati</taxon>
        <taxon>Actinomycetota</taxon>
        <taxon>Actinomycetes</taxon>
        <taxon>Kitasatosporales</taxon>
        <taxon>Streptomycetaceae</taxon>
        <taxon>Actinacidiphila</taxon>
    </lineage>
</organism>
<dbReference type="InterPro" id="IPR029058">
    <property type="entry name" value="AB_hydrolase_fold"/>
</dbReference>
<protein>
    <submittedName>
        <fullName evidence="2">Polyketide synthase</fullName>
    </submittedName>
</protein>